<sequence length="86" mass="9248">MSNWLTTARGNLVNLEQCVSIYVEQVPSDGAWGLRAEVVAGPANTVLGLGRFADEASARLALDAVRKRVAGLTSAHLDLRDEPSNW</sequence>
<proteinExistence type="predicted"/>
<dbReference type="InParanoid" id="A0A420XUN7"/>
<protein>
    <submittedName>
        <fullName evidence="1">Uncharacterized protein</fullName>
    </submittedName>
</protein>
<dbReference type="Proteomes" id="UP000281955">
    <property type="component" value="Unassembled WGS sequence"/>
</dbReference>
<evidence type="ECO:0000313" key="1">
    <source>
        <dbReference type="EMBL" id="RKS80544.1"/>
    </source>
</evidence>
<accession>A0A420XUN7</accession>
<keyword evidence="2" id="KW-1185">Reference proteome</keyword>
<reference evidence="1 2" key="1">
    <citation type="submission" date="2018-10" db="EMBL/GenBank/DDBJ databases">
        <title>Genomic Encyclopedia of Archaeal and Bacterial Type Strains, Phase II (KMG-II): from individual species to whole genera.</title>
        <authorList>
            <person name="Goeker M."/>
        </authorList>
    </citation>
    <scope>NUCLEOTIDE SEQUENCE [LARGE SCALE GENOMIC DNA]</scope>
    <source>
        <strain evidence="1 2">RP-AC37</strain>
    </source>
</reference>
<gene>
    <name evidence="1" type="ORF">CLV35_0981</name>
</gene>
<name>A0A420XUN7_9ACTN</name>
<comment type="caution">
    <text evidence="1">The sequence shown here is derived from an EMBL/GenBank/DDBJ whole genome shotgun (WGS) entry which is preliminary data.</text>
</comment>
<dbReference type="RefSeq" id="WP_121192216.1">
    <property type="nucleotide sequence ID" value="NZ_RBWV01000009.1"/>
</dbReference>
<dbReference type="EMBL" id="RBWV01000009">
    <property type="protein sequence ID" value="RKS80544.1"/>
    <property type="molecule type" value="Genomic_DNA"/>
</dbReference>
<dbReference type="AlphaFoldDB" id="A0A420XUN7"/>
<organism evidence="1 2">
    <name type="scientific">Motilibacter peucedani</name>
    <dbReference type="NCBI Taxonomy" id="598650"/>
    <lineage>
        <taxon>Bacteria</taxon>
        <taxon>Bacillati</taxon>
        <taxon>Actinomycetota</taxon>
        <taxon>Actinomycetes</taxon>
        <taxon>Motilibacterales</taxon>
        <taxon>Motilibacteraceae</taxon>
        <taxon>Motilibacter</taxon>
    </lineage>
</organism>
<evidence type="ECO:0000313" key="2">
    <source>
        <dbReference type="Proteomes" id="UP000281955"/>
    </source>
</evidence>
<dbReference type="OrthoDB" id="9848386at2"/>